<dbReference type="InterPro" id="IPR003423">
    <property type="entry name" value="OMP_efflux"/>
</dbReference>
<dbReference type="SUPFAM" id="SSF56954">
    <property type="entry name" value="Outer membrane efflux proteins (OEP)"/>
    <property type="match status" value="1"/>
</dbReference>
<feature type="coiled-coil region" evidence="2">
    <location>
        <begin position="187"/>
        <end position="220"/>
    </location>
</feature>
<organism evidence="4 5">
    <name type="scientific">Dokdonella ginsengisoli</name>
    <dbReference type="NCBI Taxonomy" id="363846"/>
    <lineage>
        <taxon>Bacteria</taxon>
        <taxon>Pseudomonadati</taxon>
        <taxon>Pseudomonadota</taxon>
        <taxon>Gammaproteobacteria</taxon>
        <taxon>Lysobacterales</taxon>
        <taxon>Rhodanobacteraceae</taxon>
        <taxon>Dokdonella</taxon>
    </lineage>
</organism>
<name>A0ABV9QQL2_9GAMM</name>
<evidence type="ECO:0000256" key="3">
    <source>
        <dbReference type="SAM" id="MobiDB-lite"/>
    </source>
</evidence>
<dbReference type="Gene3D" id="1.20.1600.10">
    <property type="entry name" value="Outer membrane efflux proteins (OEP)"/>
    <property type="match status" value="1"/>
</dbReference>
<dbReference type="PANTHER" id="PTHR30203">
    <property type="entry name" value="OUTER MEMBRANE CATION EFFLUX PROTEIN"/>
    <property type="match status" value="1"/>
</dbReference>
<accession>A0ABV9QQL2</accession>
<dbReference type="PROSITE" id="PS51257">
    <property type="entry name" value="PROKAR_LIPOPROTEIN"/>
    <property type="match status" value="1"/>
</dbReference>
<evidence type="ECO:0000313" key="5">
    <source>
        <dbReference type="Proteomes" id="UP001595886"/>
    </source>
</evidence>
<protein>
    <submittedName>
        <fullName evidence="4">TolC family protein</fullName>
    </submittedName>
</protein>
<keyword evidence="5" id="KW-1185">Reference proteome</keyword>
<dbReference type="InterPro" id="IPR010131">
    <property type="entry name" value="MdtP/NodT-like"/>
</dbReference>
<proteinExistence type="inferred from homology"/>
<dbReference type="Pfam" id="PF02321">
    <property type="entry name" value="OEP"/>
    <property type="match status" value="2"/>
</dbReference>
<dbReference type="Gene3D" id="2.20.200.10">
    <property type="entry name" value="Outer membrane efflux proteins (OEP)"/>
    <property type="match status" value="1"/>
</dbReference>
<gene>
    <name evidence="4" type="ORF">ACFO6Q_02915</name>
</gene>
<sequence length="485" mass="51228">MDRRPAHPQLPHGLDRPGRLRRLLPLVLGAALAGCATPHLPQLPRETPPGWQHAPADDAALGPAPDLHGWWKAFNDTELDRLVERALAGNLTLQQAALRIGAARSLDSRTYAEYLPEAGIRTFAEPVPDNSASYFQMGFDAKWEFGLFGRAQSHARVTAGELGVARSEAQAARVSVVAEVARTYVELRGAEQRLGLLEQARKLAQDKAELTATRQRLRLASANELAQTQAGQASAEAALYEPRLEIERCRQQLAVLLGLDHAGTDLVAAGAPPRLGSLRIASAPADLLRTRPEIRRAENEVLKAAGELGLAQADLYPRLGIGGSLTYAARVIGHTRLSDADGIVTIGPAIDIPLLDWGARQAVVDARDAALSASVLAYRQAVLEGVAEAETALATLQQQSERAAALARGIDGLASSAAATVTLGRLGLADGLDRTAADNALLQARLEAAQAEQARSIAFIALYKSLGGAPLPPPEPAAETGKGAS</sequence>
<evidence type="ECO:0000256" key="1">
    <source>
        <dbReference type="ARBA" id="ARBA00007613"/>
    </source>
</evidence>
<comment type="similarity">
    <text evidence="1">Belongs to the outer membrane factor (OMF) (TC 1.B.17) family.</text>
</comment>
<evidence type="ECO:0000313" key="4">
    <source>
        <dbReference type="EMBL" id="MFC4819257.1"/>
    </source>
</evidence>
<evidence type="ECO:0000256" key="2">
    <source>
        <dbReference type="SAM" id="Coils"/>
    </source>
</evidence>
<dbReference type="Proteomes" id="UP001595886">
    <property type="component" value="Unassembled WGS sequence"/>
</dbReference>
<reference evidence="5" key="1">
    <citation type="journal article" date="2019" name="Int. J. Syst. Evol. Microbiol.">
        <title>The Global Catalogue of Microorganisms (GCM) 10K type strain sequencing project: providing services to taxonomists for standard genome sequencing and annotation.</title>
        <authorList>
            <consortium name="The Broad Institute Genomics Platform"/>
            <consortium name="The Broad Institute Genome Sequencing Center for Infectious Disease"/>
            <person name="Wu L."/>
            <person name="Ma J."/>
        </authorList>
    </citation>
    <scope>NUCLEOTIDE SEQUENCE [LARGE SCALE GENOMIC DNA]</scope>
    <source>
        <strain evidence="5">CCUG 30340</strain>
    </source>
</reference>
<dbReference type="EMBL" id="JBHSHD010000003">
    <property type="protein sequence ID" value="MFC4819257.1"/>
    <property type="molecule type" value="Genomic_DNA"/>
</dbReference>
<feature type="region of interest" description="Disordered" evidence="3">
    <location>
        <begin position="39"/>
        <end position="59"/>
    </location>
</feature>
<comment type="caution">
    <text evidence="4">The sequence shown here is derived from an EMBL/GenBank/DDBJ whole genome shotgun (WGS) entry which is preliminary data.</text>
</comment>
<keyword evidence="2" id="KW-0175">Coiled coil</keyword>
<dbReference type="RefSeq" id="WP_380019011.1">
    <property type="nucleotide sequence ID" value="NZ_JBHSHD010000003.1"/>
</dbReference>
<dbReference type="PANTHER" id="PTHR30203:SF30">
    <property type="entry name" value="OUTER MEMBRANE PROTEIN-RELATED"/>
    <property type="match status" value="1"/>
</dbReference>